<protein>
    <submittedName>
        <fullName evidence="1">Tail tube protein</fullName>
    </submittedName>
</protein>
<dbReference type="EMBL" id="BK014899">
    <property type="protein sequence ID" value="DAD81359.1"/>
    <property type="molecule type" value="Genomic_DNA"/>
</dbReference>
<name>A0A8S5MH33_9CAUD</name>
<accession>A0A8S5MH33</accession>
<evidence type="ECO:0000313" key="1">
    <source>
        <dbReference type="EMBL" id="DAD81359.1"/>
    </source>
</evidence>
<reference evidence="1" key="1">
    <citation type="journal article" date="2021" name="Proc. Natl. Acad. Sci. U.S.A.">
        <title>A Catalog of Tens of Thousands of Viruses from Human Metagenomes Reveals Hidden Associations with Chronic Diseases.</title>
        <authorList>
            <person name="Tisza M.J."/>
            <person name="Buck C.B."/>
        </authorList>
    </citation>
    <scope>NUCLEOTIDE SEQUENCE</scope>
    <source>
        <strain evidence="1">CtHl62</strain>
    </source>
</reference>
<proteinExistence type="predicted"/>
<sequence>MTVTKERVDGALLTGIGAGYLQKVKTEATSESGLTYEDKVYEVFAIDKVAFKGQKKEKPVYLSNNKIRDIVKFSSAEMTVDIGFFPEGFVEEMSGMIKLANGAYVQGDSPKYKYFRWSFPVTDENGGEIIFNFPYCQLKHPDFNAETETDEKKENIAQVTIEAFPVIGSDNKSVYSKMDLRTTNLYDREKLLLNGFYDAATLKACIKEGQTDSTVVPRG</sequence>
<organism evidence="1">
    <name type="scientific">Siphoviridae sp. ctHl62</name>
    <dbReference type="NCBI Taxonomy" id="2826235"/>
    <lineage>
        <taxon>Viruses</taxon>
        <taxon>Duplodnaviria</taxon>
        <taxon>Heunggongvirae</taxon>
        <taxon>Uroviricota</taxon>
        <taxon>Caudoviricetes</taxon>
    </lineage>
</organism>